<dbReference type="InterPro" id="IPR037523">
    <property type="entry name" value="VOC_core"/>
</dbReference>
<dbReference type="Proteomes" id="UP001059836">
    <property type="component" value="Chromosome"/>
</dbReference>
<dbReference type="InterPro" id="IPR036291">
    <property type="entry name" value="NAD(P)-bd_dom_sf"/>
</dbReference>
<sequence length="537" mass="55736">MTTTRTDTMRALIGGKGDDWTLEQVDLPEQLGALRIQVHAAGLNRADLYALEGSYTANSQEDGPFTAGMEIAGIVERSSPLAPHLPAGTRVMGITTGGFADYALGHPRLMVPIPDGLSFEEAATVPVGLITEHDALVTQAGFAAGNSVLVVGGTSSIGLIGIQLAKALGAGKVIATTTSPDKRQVLLDAGADAAVDTSNEDLIEAVLAATDGAGADITLDHVGGTQFGSLPNATAIGGRIVSIGRLAGPATNLNLDTVAFRRQKLIGTTFSIRTRTELGEVVAALADQALPAVAEGTVTGRLDSVYTPEDAARAAEKLRANGATGKIVLSFAEAHTGAAPAPVPVANFFGSIRQIGYVVKDIEASMARFVQSGIGPWFYLKDVKPGDFTYRGQPSEMAMDVAVANSGDIQIELITPTNDAPSMYKDFLDAGNEGVQHVAYWSENYQDLYDRALAAGFTVGQEGRIGGDDGRFAYLATETHPGTVIEISDLGGTKAFVFGLIKMAAEGWDGSNPIQEIDPALIGGDPEVAAALLAELG</sequence>
<keyword evidence="1" id="KW-0521">NADP</keyword>
<evidence type="ECO:0000256" key="1">
    <source>
        <dbReference type="ARBA" id="ARBA00022857"/>
    </source>
</evidence>
<evidence type="ECO:0000313" key="3">
    <source>
        <dbReference type="EMBL" id="QHN36082.1"/>
    </source>
</evidence>
<feature type="domain" description="VOC" evidence="2">
    <location>
        <begin position="351"/>
        <end position="490"/>
    </location>
</feature>
<protein>
    <submittedName>
        <fullName evidence="3">Zinc-binding dehydrogenase</fullName>
    </submittedName>
</protein>
<reference evidence="3" key="1">
    <citation type="journal article" date="2021" name="Nat. Microbiol.">
        <title>Cocultivation of an ultrasmall environmental parasitic bacterium with lytic ability against bacteria associated with wastewater foams.</title>
        <authorList>
            <person name="Batinovic S."/>
            <person name="Rose J.J.A."/>
            <person name="Ratcliffe J."/>
            <person name="Seviour R.J."/>
            <person name="Petrovski S."/>
        </authorList>
    </citation>
    <scope>NUCLEOTIDE SEQUENCE</scope>
    <source>
        <strain evidence="3">CON9</strain>
    </source>
</reference>
<dbReference type="EMBL" id="CP045809">
    <property type="protein sequence ID" value="QHN36082.1"/>
    <property type="molecule type" value="Genomic_DNA"/>
</dbReference>
<proteinExistence type="predicted"/>
<accession>A0ABX6IJL4</accession>
<dbReference type="SUPFAM" id="SSF54593">
    <property type="entry name" value="Glyoxalase/Bleomycin resistance protein/Dihydroxybiphenyl dioxygenase"/>
    <property type="match status" value="1"/>
</dbReference>
<dbReference type="SUPFAM" id="SSF51735">
    <property type="entry name" value="NAD(P)-binding Rossmann-fold domains"/>
    <property type="match status" value="1"/>
</dbReference>
<dbReference type="InterPro" id="IPR011032">
    <property type="entry name" value="GroES-like_sf"/>
</dbReference>
<evidence type="ECO:0000313" key="4">
    <source>
        <dbReference type="Proteomes" id="UP001059836"/>
    </source>
</evidence>
<dbReference type="PANTHER" id="PTHR44154:SF1">
    <property type="entry name" value="QUINONE OXIDOREDUCTASE"/>
    <property type="match status" value="1"/>
</dbReference>
<dbReference type="InterPro" id="IPR029068">
    <property type="entry name" value="Glyas_Bleomycin-R_OHBP_Dase"/>
</dbReference>
<dbReference type="Gene3D" id="3.40.50.720">
    <property type="entry name" value="NAD(P)-binding Rossmann-like Domain"/>
    <property type="match status" value="1"/>
</dbReference>
<organism evidence="3 4">
    <name type="scientific">Gordonia pseudamarae</name>
    <dbReference type="NCBI Taxonomy" id="2831662"/>
    <lineage>
        <taxon>Bacteria</taxon>
        <taxon>Bacillati</taxon>
        <taxon>Actinomycetota</taxon>
        <taxon>Actinomycetes</taxon>
        <taxon>Mycobacteriales</taxon>
        <taxon>Gordoniaceae</taxon>
        <taxon>Gordonia</taxon>
    </lineage>
</organism>
<dbReference type="Gene3D" id="3.10.180.10">
    <property type="entry name" value="2,3-Dihydroxybiphenyl 1,2-Dioxygenase, domain 1"/>
    <property type="match status" value="1"/>
</dbReference>
<dbReference type="Pfam" id="PF13669">
    <property type="entry name" value="Glyoxalase_4"/>
    <property type="match status" value="1"/>
</dbReference>
<keyword evidence="4" id="KW-1185">Reference proteome</keyword>
<dbReference type="InterPro" id="IPR013154">
    <property type="entry name" value="ADH-like_N"/>
</dbReference>
<dbReference type="PANTHER" id="PTHR44154">
    <property type="entry name" value="QUINONE OXIDOREDUCTASE"/>
    <property type="match status" value="1"/>
</dbReference>
<dbReference type="Gene3D" id="3.90.180.10">
    <property type="entry name" value="Medium-chain alcohol dehydrogenases, catalytic domain"/>
    <property type="match status" value="1"/>
</dbReference>
<dbReference type="Pfam" id="PF08240">
    <property type="entry name" value="ADH_N"/>
    <property type="match status" value="1"/>
</dbReference>
<dbReference type="SMART" id="SM00829">
    <property type="entry name" value="PKS_ER"/>
    <property type="match status" value="1"/>
</dbReference>
<dbReference type="Pfam" id="PF00107">
    <property type="entry name" value="ADH_zinc_N"/>
    <property type="match status" value="1"/>
</dbReference>
<dbReference type="InterPro" id="IPR013149">
    <property type="entry name" value="ADH-like_C"/>
</dbReference>
<dbReference type="InterPro" id="IPR051603">
    <property type="entry name" value="Zinc-ADH_QOR/CCCR"/>
</dbReference>
<dbReference type="SUPFAM" id="SSF50129">
    <property type="entry name" value="GroES-like"/>
    <property type="match status" value="1"/>
</dbReference>
<dbReference type="InterPro" id="IPR020843">
    <property type="entry name" value="ER"/>
</dbReference>
<evidence type="ECO:0000259" key="2">
    <source>
        <dbReference type="PROSITE" id="PS51819"/>
    </source>
</evidence>
<dbReference type="PROSITE" id="PS51819">
    <property type="entry name" value="VOC"/>
    <property type="match status" value="1"/>
</dbReference>
<name>A0ABX6IJL4_9ACTN</name>
<dbReference type="RefSeq" id="WP_213244334.1">
    <property type="nucleotide sequence ID" value="NZ_CP045806.1"/>
</dbReference>
<gene>
    <name evidence="3" type="ORF">GII31_15595</name>
</gene>